<protein>
    <recommendedName>
        <fullName evidence="6">Probable succinyl-diaminopimelate desuccinylase</fullName>
        <ecNumber evidence="5">3.5.1.18</ecNumber>
    </recommendedName>
</protein>
<dbReference type="Pfam" id="PF01546">
    <property type="entry name" value="Peptidase_M20"/>
    <property type="match status" value="1"/>
</dbReference>
<evidence type="ECO:0000256" key="7">
    <source>
        <dbReference type="ARBA" id="ARBA00022605"/>
    </source>
</evidence>
<gene>
    <name evidence="16" type="ORF">LKE01_03390</name>
</gene>
<dbReference type="Proteomes" id="UP000321893">
    <property type="component" value="Unassembled WGS sequence"/>
</dbReference>
<feature type="domain" description="Peptidase M20 dimerisation" evidence="15">
    <location>
        <begin position="181"/>
        <end position="280"/>
    </location>
</feature>
<dbReference type="NCBIfam" id="TIGR01910">
    <property type="entry name" value="DapE-ArgE"/>
    <property type="match status" value="1"/>
</dbReference>
<dbReference type="PRINTS" id="PR00934">
    <property type="entry name" value="XHISDIPTASE"/>
</dbReference>
<name>A0A511DRS1_LENKE</name>
<evidence type="ECO:0000313" key="17">
    <source>
        <dbReference type="Proteomes" id="UP000321893"/>
    </source>
</evidence>
<keyword evidence="9" id="KW-0378">Hydrolase</keyword>
<dbReference type="GO" id="GO:0009014">
    <property type="term" value="F:succinyl-diaminopimelate desuccinylase activity"/>
    <property type="evidence" value="ECO:0007669"/>
    <property type="project" value="UniProtKB-EC"/>
</dbReference>
<evidence type="ECO:0000256" key="2">
    <source>
        <dbReference type="ARBA" id="ARBA00001947"/>
    </source>
</evidence>
<dbReference type="GO" id="GO:0009089">
    <property type="term" value="P:lysine biosynthetic process via diaminopimelate"/>
    <property type="evidence" value="ECO:0007669"/>
    <property type="project" value="UniProtKB-UniPathway"/>
</dbReference>
<dbReference type="InterPro" id="IPR001160">
    <property type="entry name" value="Peptidase_M20C"/>
</dbReference>
<dbReference type="InterPro" id="IPR050072">
    <property type="entry name" value="Peptidase_M20A"/>
</dbReference>
<evidence type="ECO:0000256" key="4">
    <source>
        <dbReference type="ARBA" id="ARBA00006247"/>
    </source>
</evidence>
<keyword evidence="8" id="KW-0479">Metal-binding</keyword>
<dbReference type="NCBIfam" id="NF006365">
    <property type="entry name" value="PRK08588.1"/>
    <property type="match status" value="1"/>
</dbReference>
<evidence type="ECO:0000256" key="9">
    <source>
        <dbReference type="ARBA" id="ARBA00022801"/>
    </source>
</evidence>
<evidence type="ECO:0000256" key="14">
    <source>
        <dbReference type="ARBA" id="ARBA00051301"/>
    </source>
</evidence>
<dbReference type="PROSITE" id="PS00758">
    <property type="entry name" value="ARGE_DAPE_CPG2_1"/>
    <property type="match status" value="1"/>
</dbReference>
<dbReference type="OrthoDB" id="9792335at2"/>
<dbReference type="Gene3D" id="3.40.630.10">
    <property type="entry name" value="Zn peptidases"/>
    <property type="match status" value="2"/>
</dbReference>
<dbReference type="InterPro" id="IPR011650">
    <property type="entry name" value="Peptidase_M20_dimer"/>
</dbReference>
<dbReference type="InterPro" id="IPR002933">
    <property type="entry name" value="Peptidase_M20"/>
</dbReference>
<dbReference type="GeneID" id="71567322"/>
<dbReference type="AlphaFoldDB" id="A0A511DRS1"/>
<comment type="similarity">
    <text evidence="4">Belongs to the peptidase M20A family.</text>
</comment>
<dbReference type="PANTHER" id="PTHR43808:SF8">
    <property type="entry name" value="PEPTIDASE M20 DIMERISATION DOMAIN-CONTAINING PROTEIN"/>
    <property type="match status" value="1"/>
</dbReference>
<comment type="cofactor">
    <cofactor evidence="2">
        <name>Zn(2+)</name>
        <dbReference type="ChEBI" id="CHEBI:29105"/>
    </cofactor>
</comment>
<organism evidence="16 17">
    <name type="scientific">Lentilactobacillus kefiri</name>
    <name type="common">Lactobacillus kefiri</name>
    <dbReference type="NCBI Taxonomy" id="33962"/>
    <lineage>
        <taxon>Bacteria</taxon>
        <taxon>Bacillati</taxon>
        <taxon>Bacillota</taxon>
        <taxon>Bacilli</taxon>
        <taxon>Lactobacillales</taxon>
        <taxon>Lactobacillaceae</taxon>
        <taxon>Lentilactobacillus</taxon>
    </lineage>
</organism>
<evidence type="ECO:0000256" key="5">
    <source>
        <dbReference type="ARBA" id="ARBA00011921"/>
    </source>
</evidence>
<dbReference type="UniPathway" id="UPA00034">
    <property type="reaction ID" value="UER00021"/>
</dbReference>
<evidence type="ECO:0000256" key="8">
    <source>
        <dbReference type="ARBA" id="ARBA00022723"/>
    </source>
</evidence>
<evidence type="ECO:0000256" key="12">
    <source>
        <dbReference type="ARBA" id="ARBA00023154"/>
    </source>
</evidence>
<evidence type="ECO:0000256" key="13">
    <source>
        <dbReference type="ARBA" id="ARBA00023285"/>
    </source>
</evidence>
<evidence type="ECO:0000256" key="3">
    <source>
        <dbReference type="ARBA" id="ARBA00005130"/>
    </source>
</evidence>
<keyword evidence="17" id="KW-1185">Reference proteome</keyword>
<comment type="caution">
    <text evidence="16">The sequence shown here is derived from an EMBL/GenBank/DDBJ whole genome shotgun (WGS) entry which is preliminary data.</text>
</comment>
<keyword evidence="12" id="KW-0457">Lysine biosynthesis</keyword>
<evidence type="ECO:0000256" key="11">
    <source>
        <dbReference type="ARBA" id="ARBA00022915"/>
    </source>
</evidence>
<keyword evidence="10" id="KW-0862">Zinc</keyword>
<comment type="pathway">
    <text evidence="3">Amino-acid biosynthesis; L-lysine biosynthesis via DAP pathway; LL-2,6-diaminopimelate from (S)-tetrahydrodipicolinate (succinylase route): step 3/3.</text>
</comment>
<evidence type="ECO:0000259" key="15">
    <source>
        <dbReference type="Pfam" id="PF07687"/>
    </source>
</evidence>
<dbReference type="SUPFAM" id="SSF55031">
    <property type="entry name" value="Bacterial exopeptidase dimerisation domain"/>
    <property type="match status" value="1"/>
</dbReference>
<accession>A0A511DRS1</accession>
<dbReference type="EC" id="3.5.1.18" evidence="5"/>
<dbReference type="SUPFAM" id="SSF53187">
    <property type="entry name" value="Zn-dependent exopeptidases"/>
    <property type="match status" value="1"/>
</dbReference>
<evidence type="ECO:0000256" key="10">
    <source>
        <dbReference type="ARBA" id="ARBA00022833"/>
    </source>
</evidence>
<dbReference type="InterPro" id="IPR036264">
    <property type="entry name" value="Bact_exopeptidase_dim_dom"/>
</dbReference>
<dbReference type="GO" id="GO:0019877">
    <property type="term" value="P:diaminopimelate biosynthetic process"/>
    <property type="evidence" value="ECO:0007669"/>
    <property type="project" value="UniProtKB-KW"/>
</dbReference>
<comment type="cofactor">
    <cofactor evidence="1">
        <name>Co(2+)</name>
        <dbReference type="ChEBI" id="CHEBI:48828"/>
    </cofactor>
</comment>
<keyword evidence="11" id="KW-0220">Diaminopimelate biosynthesis</keyword>
<dbReference type="Gene3D" id="3.30.70.360">
    <property type="match status" value="1"/>
</dbReference>
<comment type="catalytic activity">
    <reaction evidence="14">
        <text>N-succinyl-(2S,6S)-2,6-diaminopimelate + H2O = (2S,6S)-2,6-diaminopimelate + succinate</text>
        <dbReference type="Rhea" id="RHEA:22608"/>
        <dbReference type="ChEBI" id="CHEBI:15377"/>
        <dbReference type="ChEBI" id="CHEBI:30031"/>
        <dbReference type="ChEBI" id="CHEBI:57609"/>
        <dbReference type="ChEBI" id="CHEBI:58087"/>
        <dbReference type="EC" id="3.5.1.18"/>
    </reaction>
</comment>
<dbReference type="CDD" id="cd08659">
    <property type="entry name" value="M20_ArgE_DapE-like"/>
    <property type="match status" value="1"/>
</dbReference>
<dbReference type="STRING" id="1423764.FC95_GL001671"/>
<evidence type="ECO:0000256" key="6">
    <source>
        <dbReference type="ARBA" id="ARBA00016853"/>
    </source>
</evidence>
<proteinExistence type="inferred from homology"/>
<sequence length="404" mass="43661">MDETKKLQILSDLVSIQSVNGHERPVAEYLKTLFDKAGIKNQILSFPDDPDRANFVAELGSGKPILAISGHMDVVSVSADNWKTDPFKLTKKGDKLYGRGSTDMKSGLAAMVIAMLELKASGKQINGTIRLLATAGEEIGQPGAELLQKQGYIDDIDGLLIGEPSANRAVFANDGELDISILSHGKTAHSSTPAAGNNAVEHLLDVLEQIRHRMTELMENTSNKVLGKTIFNVDVLTGGTQYNAIPAEAVAGINIRTIPELPNQKILDEMQKIIDQYNQQTNGDISLKVDMNIVPILGDENSKLIRLVKQIGTPFVKSGKIPPQASDQHDNPIMPFSLTGIDTLGASGGTDASKFLVNDSLGANFVVFGPGNDNSHQDNEFVSQQMYLSFIDIYEQLLTAYSAS</sequence>
<keyword evidence="13" id="KW-0170">Cobalt</keyword>
<evidence type="ECO:0000256" key="1">
    <source>
        <dbReference type="ARBA" id="ARBA00001941"/>
    </source>
</evidence>
<dbReference type="RefSeq" id="WP_056980880.1">
    <property type="nucleotide sequence ID" value="NZ_BJVK01000002.1"/>
</dbReference>
<dbReference type="InterPro" id="IPR001261">
    <property type="entry name" value="ArgE/DapE_CS"/>
</dbReference>
<dbReference type="PROSITE" id="PS00759">
    <property type="entry name" value="ARGE_DAPE_CPG2_2"/>
    <property type="match status" value="1"/>
</dbReference>
<dbReference type="Pfam" id="PF07687">
    <property type="entry name" value="M20_dimer"/>
    <property type="match status" value="1"/>
</dbReference>
<dbReference type="GO" id="GO:0006508">
    <property type="term" value="P:proteolysis"/>
    <property type="evidence" value="ECO:0007669"/>
    <property type="project" value="InterPro"/>
</dbReference>
<reference evidence="16" key="1">
    <citation type="submission" date="2019-07" db="EMBL/GenBank/DDBJ databases">
        <title>Whole genome shotgun sequence of Lactobacillus kefiri NBRC 15888.</title>
        <authorList>
            <person name="Hosoyama A."/>
            <person name="Uohara A."/>
            <person name="Ohji S."/>
            <person name="Ichikawa N."/>
        </authorList>
    </citation>
    <scope>NUCLEOTIDE SEQUENCE [LARGE SCALE GENOMIC DNA]</scope>
    <source>
        <strain evidence="16">NBRC 15888</strain>
    </source>
</reference>
<dbReference type="GO" id="GO:0046872">
    <property type="term" value="F:metal ion binding"/>
    <property type="evidence" value="ECO:0007669"/>
    <property type="project" value="UniProtKB-KW"/>
</dbReference>
<keyword evidence="7" id="KW-0028">Amino-acid biosynthesis</keyword>
<dbReference type="EMBL" id="BJVK01000002">
    <property type="protein sequence ID" value="GEL27519.1"/>
    <property type="molecule type" value="Genomic_DNA"/>
</dbReference>
<dbReference type="InterPro" id="IPR010182">
    <property type="entry name" value="ArgE/DapE"/>
</dbReference>
<dbReference type="PANTHER" id="PTHR43808">
    <property type="entry name" value="ACETYLORNITHINE DEACETYLASE"/>
    <property type="match status" value="1"/>
</dbReference>
<evidence type="ECO:0000313" key="16">
    <source>
        <dbReference type="EMBL" id="GEL27519.1"/>
    </source>
</evidence>